<feature type="non-terminal residue" evidence="4">
    <location>
        <position position="270"/>
    </location>
</feature>
<organism evidence="4 5">
    <name type="scientific">Bathymodiolus thermophilus thioautotrophic gill symbiont</name>
    <dbReference type="NCBI Taxonomy" id="2360"/>
    <lineage>
        <taxon>Bacteria</taxon>
        <taxon>Pseudomonadati</taxon>
        <taxon>Pseudomonadota</taxon>
        <taxon>Gammaproteobacteria</taxon>
        <taxon>sulfur-oxidizing symbionts</taxon>
    </lineage>
</organism>
<dbReference type="EMBL" id="CAHJWF010000117">
    <property type="protein sequence ID" value="CAB5499036.1"/>
    <property type="molecule type" value="Genomic_DNA"/>
</dbReference>
<dbReference type="NCBIfam" id="TIGR03696">
    <property type="entry name" value="Rhs_assc_core"/>
    <property type="match status" value="1"/>
</dbReference>
<dbReference type="Proteomes" id="UP000626656">
    <property type="component" value="Unassembled WGS sequence"/>
</dbReference>
<protein>
    <submittedName>
        <fullName evidence="4">Rhs-family protein</fullName>
    </submittedName>
</protein>
<keyword evidence="2" id="KW-1133">Transmembrane helix</keyword>
<keyword evidence="2" id="KW-0812">Transmembrane</keyword>
<feature type="transmembrane region" description="Helical" evidence="2">
    <location>
        <begin position="209"/>
        <end position="231"/>
    </location>
</feature>
<dbReference type="Gene3D" id="2.180.10.10">
    <property type="entry name" value="RHS repeat-associated core"/>
    <property type="match status" value="1"/>
</dbReference>
<dbReference type="PANTHER" id="PTHR32305:SF15">
    <property type="entry name" value="PROTEIN RHSA-RELATED"/>
    <property type="match status" value="1"/>
</dbReference>
<evidence type="ECO:0000256" key="2">
    <source>
        <dbReference type="SAM" id="Phobius"/>
    </source>
</evidence>
<sequence>QTRSSDNTTITTQYFGKIYEKIKQNTNTEHKHFIYADGQLIAIHIKTDTTSAAGTSSTTDTPATPIPDKTRYLHYDNLGSIDTITDGQGNIVERMAYTAFGQRRKGDWRASDPLLPIIPALTNRGFTGHEHIDEMGFIHMNGRVYDPQIGRFLSADPHIQDPYNTQSYNRYSYVMNNPLKYTDPSGYSWNPFKAVSKAWRSVWRSVKKYARVIVAVVIAYYTGLAVNEWMIGPQCVAAGSSTAINASIAAGAAGGAAFGASSTLFYGGSV</sequence>
<evidence type="ECO:0000313" key="5">
    <source>
        <dbReference type="Proteomes" id="UP000626656"/>
    </source>
</evidence>
<comment type="caution">
    <text evidence="4">The sequence shown here is derived from an EMBL/GenBank/DDBJ whole genome shotgun (WGS) entry which is preliminary data.</text>
</comment>
<dbReference type="InterPro" id="IPR056823">
    <property type="entry name" value="TEN-like_YD-shell"/>
</dbReference>
<feature type="non-terminal residue" evidence="4">
    <location>
        <position position="1"/>
    </location>
</feature>
<keyword evidence="1" id="KW-0677">Repeat</keyword>
<gene>
    <name evidence="4" type="ORF">AZO1586I_426</name>
</gene>
<dbReference type="Pfam" id="PF25023">
    <property type="entry name" value="TEN_YD-shell"/>
    <property type="match status" value="1"/>
</dbReference>
<name>A0ABN7G9F7_9GAMM</name>
<dbReference type="RefSeq" id="WP_202784128.1">
    <property type="nucleotide sequence ID" value="NZ_CAHJWF010000117.1"/>
</dbReference>
<keyword evidence="2" id="KW-0472">Membrane</keyword>
<accession>A0ABN7G9F7</accession>
<evidence type="ECO:0000313" key="4">
    <source>
        <dbReference type="EMBL" id="CAB5499036.1"/>
    </source>
</evidence>
<dbReference type="InterPro" id="IPR022385">
    <property type="entry name" value="Rhs_assc_core"/>
</dbReference>
<dbReference type="PANTHER" id="PTHR32305">
    <property type="match status" value="1"/>
</dbReference>
<proteinExistence type="predicted"/>
<feature type="domain" description="Teneurin-like YD-shell" evidence="3">
    <location>
        <begin position="66"/>
        <end position="178"/>
    </location>
</feature>
<reference evidence="4 5" key="1">
    <citation type="submission" date="2020-05" db="EMBL/GenBank/DDBJ databases">
        <authorList>
            <person name="Petersen J."/>
            <person name="Sayavedra L."/>
        </authorList>
    </citation>
    <scope>NUCLEOTIDE SEQUENCE [LARGE SCALE GENOMIC DNA]</scope>
    <source>
        <strain evidence="4">B azoricus SOX ET2 1586I</strain>
    </source>
</reference>
<keyword evidence="5" id="KW-1185">Reference proteome</keyword>
<evidence type="ECO:0000256" key="1">
    <source>
        <dbReference type="ARBA" id="ARBA00022737"/>
    </source>
</evidence>
<evidence type="ECO:0000259" key="3">
    <source>
        <dbReference type="Pfam" id="PF25023"/>
    </source>
</evidence>
<feature type="transmembrane region" description="Helical" evidence="2">
    <location>
        <begin position="243"/>
        <end position="266"/>
    </location>
</feature>
<dbReference type="InterPro" id="IPR050708">
    <property type="entry name" value="T6SS_VgrG/RHS"/>
</dbReference>